<organism evidence="4 5">
    <name type="scientific">Ectopseudomonas mendocina</name>
    <name type="common">Pseudomonas mendocina</name>
    <dbReference type="NCBI Taxonomy" id="300"/>
    <lineage>
        <taxon>Bacteria</taxon>
        <taxon>Pseudomonadati</taxon>
        <taxon>Pseudomonadota</taxon>
        <taxon>Gammaproteobacteria</taxon>
        <taxon>Pseudomonadales</taxon>
        <taxon>Pseudomonadaceae</taxon>
        <taxon>Ectopseudomonas</taxon>
    </lineage>
</organism>
<dbReference type="EMBL" id="UGUU01000001">
    <property type="protein sequence ID" value="SUD41152.1"/>
    <property type="molecule type" value="Genomic_DNA"/>
</dbReference>
<evidence type="ECO:0000313" key="5">
    <source>
        <dbReference type="Proteomes" id="UP000254260"/>
    </source>
</evidence>
<reference evidence="4 5" key="1">
    <citation type="submission" date="2018-06" db="EMBL/GenBank/DDBJ databases">
        <authorList>
            <consortium name="Pathogen Informatics"/>
            <person name="Doyle S."/>
        </authorList>
    </citation>
    <scope>NUCLEOTIDE SEQUENCE [LARGE SCALE GENOMIC DNA]</scope>
    <source>
        <strain evidence="4 5">NCTC10899</strain>
    </source>
</reference>
<dbReference type="GO" id="GO:0008146">
    <property type="term" value="F:sulfotransferase activity"/>
    <property type="evidence" value="ECO:0007669"/>
    <property type="project" value="InterPro"/>
</dbReference>
<evidence type="ECO:0000313" key="4">
    <source>
        <dbReference type="EMBL" id="SUD41152.1"/>
    </source>
</evidence>
<dbReference type="OrthoDB" id="9804504at2"/>
<dbReference type="InterPro" id="IPR000863">
    <property type="entry name" value="Sulfotransferase_dom"/>
</dbReference>
<evidence type="ECO:0000259" key="3">
    <source>
        <dbReference type="Pfam" id="PF00685"/>
    </source>
</evidence>
<keyword evidence="2 4" id="KW-0808">Transferase</keyword>
<gene>
    <name evidence="4" type="ORF">NCTC10899_04013</name>
</gene>
<dbReference type="Gene3D" id="3.40.50.300">
    <property type="entry name" value="P-loop containing nucleotide triphosphate hydrolases"/>
    <property type="match status" value="1"/>
</dbReference>
<dbReference type="PANTHER" id="PTHR11783">
    <property type="entry name" value="SULFOTRANSFERASE SULT"/>
    <property type="match status" value="1"/>
</dbReference>
<proteinExistence type="inferred from homology"/>
<dbReference type="Proteomes" id="UP000254260">
    <property type="component" value="Unassembled WGS sequence"/>
</dbReference>
<accession>A0A379IY96</accession>
<dbReference type="InterPro" id="IPR027417">
    <property type="entry name" value="P-loop_NTPase"/>
</dbReference>
<evidence type="ECO:0000256" key="2">
    <source>
        <dbReference type="ARBA" id="ARBA00022679"/>
    </source>
</evidence>
<sequence>MSEGIYWLASYPKSGNTWLRTFISNLLSDADKPVDINSLLGDHAADRLWLDDVFGFSSADLSDDELQQLRPAVYQWGERVSRYVKIHDAYSYCADGSPLIGRHGTAGAVYLVRNPLDVVPSLANHFGCNLEQALAIALDSEYVLSRNPKLYLAQTGQWLSCWSGHVRSWLEQTDVPVHVMRYEDMLDKPLQTFASVVRFLGLPHDSQAVATALRFSDFEVLAEQEKRGGFRERLSNQPFFNKGKSGYGRSMLSPQQIQRILQAHAPMMERFGYLDSGAFDEQGR</sequence>
<comment type="similarity">
    <text evidence="1">Belongs to the sulfotransferase 1 family.</text>
</comment>
<protein>
    <submittedName>
        <fullName evidence="4">Sulfotransferase</fullName>
    </submittedName>
</protein>
<dbReference type="RefSeq" id="WP_013714540.1">
    <property type="nucleotide sequence ID" value="NZ_CBCRWL010000001.1"/>
</dbReference>
<feature type="domain" description="Sulfotransferase" evidence="3">
    <location>
        <begin position="109"/>
        <end position="271"/>
    </location>
</feature>
<dbReference type="Pfam" id="PF00685">
    <property type="entry name" value="Sulfotransfer_1"/>
    <property type="match status" value="1"/>
</dbReference>
<name>A0A379IY96_ECTME</name>
<evidence type="ECO:0000256" key="1">
    <source>
        <dbReference type="ARBA" id="ARBA00005771"/>
    </source>
</evidence>
<dbReference type="AlphaFoldDB" id="A0A379IY96"/>
<dbReference type="SUPFAM" id="SSF52540">
    <property type="entry name" value="P-loop containing nucleoside triphosphate hydrolases"/>
    <property type="match status" value="1"/>
</dbReference>